<dbReference type="GO" id="GO:0006997">
    <property type="term" value="P:nucleus organization"/>
    <property type="evidence" value="ECO:0007669"/>
    <property type="project" value="InterPro"/>
</dbReference>
<proteinExistence type="inferred from homology"/>
<keyword evidence="11" id="KW-0100">Branched-chain amino acid biosynthesis</keyword>
<keyword evidence="4 11" id="KW-0808">Transferase</keyword>
<protein>
    <recommendedName>
        <fullName evidence="11">Branched-chain-amino-acid aminotransferase</fullName>
        <ecNumber evidence="11">2.6.1.42</ecNumber>
    </recommendedName>
</protein>
<keyword evidence="7" id="KW-0539">Nucleus</keyword>
<comment type="catalytic activity">
    <reaction evidence="11">
        <text>L-leucine + 2-oxoglutarate = 4-methyl-2-oxopentanoate + L-glutamate</text>
        <dbReference type="Rhea" id="RHEA:18321"/>
        <dbReference type="ChEBI" id="CHEBI:16810"/>
        <dbReference type="ChEBI" id="CHEBI:17865"/>
        <dbReference type="ChEBI" id="CHEBI:29985"/>
        <dbReference type="ChEBI" id="CHEBI:57427"/>
        <dbReference type="EC" id="2.6.1.42"/>
    </reaction>
</comment>
<dbReference type="FunFam" id="3.20.10.10:FF:000003">
    <property type="entry name" value="Branched-chain-amino-acid aminotransferase"/>
    <property type="match status" value="1"/>
</dbReference>
<dbReference type="InterPro" id="IPR036038">
    <property type="entry name" value="Aminotransferase-like"/>
</dbReference>
<evidence type="ECO:0000256" key="10">
    <source>
        <dbReference type="RuleBase" id="RU004516"/>
    </source>
</evidence>
<dbReference type="InterPro" id="IPR001544">
    <property type="entry name" value="Aminotrans_IV"/>
</dbReference>
<evidence type="ECO:0000256" key="3">
    <source>
        <dbReference type="ARBA" id="ARBA00022576"/>
    </source>
</evidence>
<dbReference type="InterPro" id="IPR018300">
    <property type="entry name" value="Aminotrans_IV_CS"/>
</dbReference>
<evidence type="ECO:0000256" key="2">
    <source>
        <dbReference type="ARBA" id="ARBA00009320"/>
    </source>
</evidence>
<comment type="similarity">
    <text evidence="9">Belongs to the CRWN family.</text>
</comment>
<dbReference type="GO" id="GO:0005737">
    <property type="term" value="C:cytoplasm"/>
    <property type="evidence" value="ECO:0007669"/>
    <property type="project" value="UniProtKB-ARBA"/>
</dbReference>
<gene>
    <name evidence="14" type="ORF">RHGRI_029059</name>
</gene>
<comment type="subcellular location">
    <subcellularLocation>
        <location evidence="8">Nucleus lamina</location>
    </subcellularLocation>
</comment>
<dbReference type="GO" id="GO:0005652">
    <property type="term" value="C:nuclear lamina"/>
    <property type="evidence" value="ECO:0007669"/>
    <property type="project" value="UniProtKB-SubCell"/>
</dbReference>
<dbReference type="SUPFAM" id="SSF53098">
    <property type="entry name" value="Ribonuclease H-like"/>
    <property type="match status" value="1"/>
</dbReference>
<evidence type="ECO:0000256" key="9">
    <source>
        <dbReference type="ARBA" id="ARBA00024208"/>
    </source>
</evidence>
<dbReference type="InterPro" id="IPR040418">
    <property type="entry name" value="CRWN"/>
</dbReference>
<evidence type="ECO:0000256" key="8">
    <source>
        <dbReference type="ARBA" id="ARBA00024186"/>
    </source>
</evidence>
<organism evidence="14 15">
    <name type="scientific">Rhododendron griersonianum</name>
    <dbReference type="NCBI Taxonomy" id="479676"/>
    <lineage>
        <taxon>Eukaryota</taxon>
        <taxon>Viridiplantae</taxon>
        <taxon>Streptophyta</taxon>
        <taxon>Embryophyta</taxon>
        <taxon>Tracheophyta</taxon>
        <taxon>Spermatophyta</taxon>
        <taxon>Magnoliopsida</taxon>
        <taxon>eudicotyledons</taxon>
        <taxon>Gunneridae</taxon>
        <taxon>Pentapetalae</taxon>
        <taxon>asterids</taxon>
        <taxon>Ericales</taxon>
        <taxon>Ericaceae</taxon>
        <taxon>Ericoideae</taxon>
        <taxon>Rhodoreae</taxon>
        <taxon>Rhododendron</taxon>
    </lineage>
</organism>
<feature type="coiled-coil region" evidence="12">
    <location>
        <begin position="364"/>
        <end position="391"/>
    </location>
</feature>
<keyword evidence="15" id="KW-1185">Reference proteome</keyword>
<dbReference type="InterPro" id="IPR043131">
    <property type="entry name" value="BCAT-like_N"/>
</dbReference>
<feature type="coiled-coil region" evidence="12">
    <location>
        <begin position="278"/>
        <end position="323"/>
    </location>
</feature>
<dbReference type="GO" id="GO:0008652">
    <property type="term" value="P:amino acid biosynthetic process"/>
    <property type="evidence" value="ECO:0007669"/>
    <property type="project" value="UniProtKB-KW"/>
</dbReference>
<dbReference type="InterPro" id="IPR005786">
    <property type="entry name" value="B_amino_transII"/>
</dbReference>
<dbReference type="Gene3D" id="3.30.470.10">
    <property type="match status" value="1"/>
</dbReference>
<comment type="catalytic activity">
    <reaction evidence="11">
        <text>L-isoleucine + 2-oxoglutarate = (S)-3-methyl-2-oxopentanoate + L-glutamate</text>
        <dbReference type="Rhea" id="RHEA:24801"/>
        <dbReference type="ChEBI" id="CHEBI:16810"/>
        <dbReference type="ChEBI" id="CHEBI:29985"/>
        <dbReference type="ChEBI" id="CHEBI:35146"/>
        <dbReference type="ChEBI" id="CHEBI:58045"/>
        <dbReference type="EC" id="2.6.1.42"/>
    </reaction>
</comment>
<dbReference type="CDD" id="cd01557">
    <property type="entry name" value="BCAT_beta_family"/>
    <property type="match status" value="1"/>
</dbReference>
<evidence type="ECO:0000256" key="7">
    <source>
        <dbReference type="ARBA" id="ARBA00023242"/>
    </source>
</evidence>
<evidence type="ECO:0000313" key="15">
    <source>
        <dbReference type="Proteomes" id="UP000823749"/>
    </source>
</evidence>
<comment type="catalytic activity">
    <reaction evidence="11">
        <text>L-valine + 2-oxoglutarate = 3-methyl-2-oxobutanoate + L-glutamate</text>
        <dbReference type="Rhea" id="RHEA:24813"/>
        <dbReference type="ChEBI" id="CHEBI:11851"/>
        <dbReference type="ChEBI" id="CHEBI:16810"/>
        <dbReference type="ChEBI" id="CHEBI:29985"/>
        <dbReference type="ChEBI" id="CHEBI:57762"/>
        <dbReference type="EC" id="2.6.1.42"/>
    </reaction>
</comment>
<dbReference type="InterPro" id="IPR012337">
    <property type="entry name" value="RNaseH-like_sf"/>
</dbReference>
<feature type="coiled-coil region" evidence="12">
    <location>
        <begin position="127"/>
        <end position="214"/>
    </location>
</feature>
<evidence type="ECO:0000256" key="11">
    <source>
        <dbReference type="RuleBase" id="RU004517"/>
    </source>
</evidence>
<keyword evidence="11" id="KW-0028">Amino-acid biosynthesis</keyword>
<feature type="coiled-coil region" evidence="12">
    <location>
        <begin position="438"/>
        <end position="542"/>
    </location>
</feature>
<comment type="similarity">
    <text evidence="2 11">Belongs to the class-IV pyridoxal-phosphate-dependent aminotransferase family.</text>
</comment>
<dbReference type="NCBIfam" id="NF009897">
    <property type="entry name" value="PRK13357.1"/>
    <property type="match status" value="1"/>
</dbReference>
<reference evidence="14" key="1">
    <citation type="submission" date="2020-08" db="EMBL/GenBank/DDBJ databases">
        <title>Plant Genome Project.</title>
        <authorList>
            <person name="Zhang R.-G."/>
        </authorList>
    </citation>
    <scope>NUCLEOTIDE SEQUENCE</scope>
    <source>
        <strain evidence="14">WSP0</strain>
        <tissue evidence="14">Leaf</tissue>
    </source>
</reference>
<dbReference type="PROSITE" id="PS00770">
    <property type="entry name" value="AA_TRANSFER_CLASS_4"/>
    <property type="match status" value="1"/>
</dbReference>
<dbReference type="EMBL" id="JACTNZ010000010">
    <property type="protein sequence ID" value="KAG5528257.1"/>
    <property type="molecule type" value="Genomic_DNA"/>
</dbReference>
<comment type="cofactor">
    <cofactor evidence="1 10">
        <name>pyridoxal 5'-phosphate</name>
        <dbReference type="ChEBI" id="CHEBI:597326"/>
    </cofactor>
</comment>
<evidence type="ECO:0000256" key="4">
    <source>
        <dbReference type="ARBA" id="ARBA00022679"/>
    </source>
</evidence>
<dbReference type="PANTHER" id="PTHR31908:SF2">
    <property type="entry name" value="PROTEIN CROWDED NUCLEI 4"/>
    <property type="match status" value="1"/>
</dbReference>
<dbReference type="SUPFAM" id="SSF56752">
    <property type="entry name" value="D-aminoacid aminotransferase-like PLP-dependent enzymes"/>
    <property type="match status" value="2"/>
</dbReference>
<dbReference type="NCBIfam" id="TIGR01123">
    <property type="entry name" value="ilvE_II"/>
    <property type="match status" value="1"/>
</dbReference>
<keyword evidence="3 11" id="KW-0032">Aminotransferase</keyword>
<sequence>MASPQSAISPKTPGSMVLRTPLSDEAIWKRLREAGFDEESIKRRDKASLIAYIAKLETEVYEHQHHMGLLLLEKKEWISKYESIKASVDSGELMHRRDQAARSSTLAEAKKQEENLKKALGIEKECVANIEKALHEMRAECAETKVAAEIKLCEARSMVENTEKKFVEAEAKLHAAESLEAEANRYHRAAERKLHEVEAREDDLRRRIISFKSEYVSTFSCFSSSLYFQCFTEDGCDAKEKEILLERQSVYERQKTLQESQERLLEAQALLNQREDYIVSRSQELNRLEKEYESSKADIDKKLRALNEERSNLELTVASLSAKEEGVIKRECELNKREEDLLILQEKLLSKESDGIQQVMANHEAALKARKSELEVELETKQKQVEEHMVTKRRAWELREMDLSQREDVMSEKEQDLEVKSRALAEREKDLTERTSLLDEREKSLLAAEREAEETKALLQKEKAEINNSKLDLQKSMDLLEGRKKEVDEAEEKMGTMKSETSELLVLEMRLKEEIDTISAQKLELEVLADELKVEKAKFETEWESIDEKRVELQKEAERVAEERLAISKFLKDERDCLKLERDAMWDQYKRDVESLSRDREAFMIETEHERSEWFSKIQKERTDFLLDVEMQKRELENCVSKRREEIESNLLEREKVFEEEKKKELQHIASLRETVEKEMEQVNIEMQKLDSERREINLDRERRDKEWAELNNAIEELKVQRQKLEKQRELLHVDREEILAQIEQMKKLEKEAPDCITAPEIQESILPSSRQKISARRVLKQQTVVQDAKMDTNGKIDCVGLDFSSKNGSDVPSTPVSAPFSWLKRCADTLLERSQSNKKRKQHKDVDLSPLEEATNPCVLSTRGNAPKDELALTPLNHTLGGAEETTVYIDKIITIREVTSMGGGRVDEDSQYRQEVISKESEEKLEDHGNSRLDENGKDKQLCPQQCSTEQKPAGNVISTPSIKGTILPGITRKSIIDVARSQGFQVEERLVAVDELLDADEVFCTGTAVVISPVGSITYHGERYKISYRNGGIGVVSQQLYSALTRLQMGLTEDKMDWLLELNYRDVAYGLGDIDWDSLGFALTPTDYMYVMKCSQGQNFGKGELQHFGNIELSPSAGVLNYGQGLFEGLKAQRKQDGNILLFRPEQNAMRMRMGAERMCMPSPTVEQFVDAVTATVLANKRWIPPHGKGSLYIRPLLIGSGAVLHLAPSPEYTFLIYVTPVGNYFKEGIAPIHLLIDTEVHRAAPGGTGGIKTQGNYASVYKAQGAAQAKGYTDVLYLDCVHKKYLEEVSSCNVFVVKGNVISTPDIKGTILPGITRKSIIDVARSQGFQVEERLVVVDELLDADEVFCTGTAVVVSPVGSITYHGERLSYGNGGVGVVSQQLYGNGACQGNRSNNPSPIKGILDEMFKISSKEDVDQRIDRCLYGNGIPFNVMRSPLWADMVAAINNTPKGYKSPNYEKKTRFGHHFTVIQRLVKVRASLLSMALSKQWGYLKRTTSAPEQHDIVQQTVLDEDFWRKSERVLKITKPIYKMLRFSDTEQPIIGEVYEQMDTMLGSIKDILSNDPVVCDLIHELVVARRDKMNIPLHCLAYVLVPKYYTNSWLSNPVPGGVRRRKPHVDS</sequence>
<dbReference type="GO" id="GO:0009082">
    <property type="term" value="P:branched-chain amino acid biosynthetic process"/>
    <property type="evidence" value="ECO:0007669"/>
    <property type="project" value="UniProtKB-KW"/>
</dbReference>
<name>A0AAV6ILA4_9ERIC</name>
<dbReference type="InterPro" id="IPR033939">
    <property type="entry name" value="BCAT_family"/>
</dbReference>
<dbReference type="PANTHER" id="PTHR31908">
    <property type="entry name" value="PROTEIN CROWDED NUCLEI 4"/>
    <property type="match status" value="1"/>
</dbReference>
<evidence type="ECO:0000313" key="14">
    <source>
        <dbReference type="EMBL" id="KAG5528257.1"/>
    </source>
</evidence>
<feature type="region of interest" description="Disordered" evidence="13">
    <location>
        <begin position="921"/>
        <end position="943"/>
    </location>
</feature>
<evidence type="ECO:0000256" key="13">
    <source>
        <dbReference type="SAM" id="MobiDB-lite"/>
    </source>
</evidence>
<dbReference type="FunFam" id="3.30.470.10:FF:000003">
    <property type="entry name" value="Branched-chain-amino-acid aminotransferase"/>
    <property type="match status" value="1"/>
</dbReference>
<dbReference type="GO" id="GO:0004084">
    <property type="term" value="F:branched-chain-amino-acid transaminase activity"/>
    <property type="evidence" value="ECO:0007669"/>
    <property type="project" value="UniProtKB-EC"/>
</dbReference>
<dbReference type="InterPro" id="IPR043132">
    <property type="entry name" value="BCAT-like_C"/>
</dbReference>
<dbReference type="Gene3D" id="3.20.10.10">
    <property type="entry name" value="D-amino Acid Aminotransferase, subunit A, domain 2"/>
    <property type="match status" value="2"/>
</dbReference>
<comment type="caution">
    <text evidence="14">The sequence shown here is derived from an EMBL/GenBank/DDBJ whole genome shotgun (WGS) entry which is preliminary data.</text>
</comment>
<evidence type="ECO:0000256" key="5">
    <source>
        <dbReference type="ARBA" id="ARBA00022898"/>
    </source>
</evidence>
<dbReference type="Proteomes" id="UP000823749">
    <property type="component" value="Chromosome 10"/>
</dbReference>
<dbReference type="Pfam" id="PF01063">
    <property type="entry name" value="Aminotran_4"/>
    <property type="match status" value="2"/>
</dbReference>
<evidence type="ECO:0000256" key="6">
    <source>
        <dbReference type="ARBA" id="ARBA00023054"/>
    </source>
</evidence>
<evidence type="ECO:0000256" key="1">
    <source>
        <dbReference type="ARBA" id="ARBA00001933"/>
    </source>
</evidence>
<accession>A0AAV6ILA4</accession>
<keyword evidence="5 10" id="KW-0663">Pyridoxal phosphate</keyword>
<evidence type="ECO:0000256" key="12">
    <source>
        <dbReference type="SAM" id="Coils"/>
    </source>
</evidence>
<keyword evidence="6 12" id="KW-0175">Coiled coil</keyword>
<feature type="coiled-coil region" evidence="12">
    <location>
        <begin position="642"/>
        <end position="752"/>
    </location>
</feature>
<dbReference type="EC" id="2.6.1.42" evidence="11"/>